<feature type="domain" description="DUF2344" evidence="2">
    <location>
        <begin position="3"/>
        <end position="199"/>
    </location>
</feature>
<gene>
    <name evidence="3" type="ORF">GCM10009801_53110</name>
</gene>
<dbReference type="RefSeq" id="WP_344531807.1">
    <property type="nucleotide sequence ID" value="NZ_BAAAPE010000013.1"/>
</dbReference>
<evidence type="ECO:0000256" key="1">
    <source>
        <dbReference type="SAM" id="MobiDB-lite"/>
    </source>
</evidence>
<evidence type="ECO:0000259" key="2">
    <source>
        <dbReference type="Pfam" id="PF10105"/>
    </source>
</evidence>
<evidence type="ECO:0000313" key="4">
    <source>
        <dbReference type="Proteomes" id="UP001500016"/>
    </source>
</evidence>
<dbReference type="Proteomes" id="UP001500016">
    <property type="component" value="Unassembled WGS sequence"/>
</dbReference>
<reference evidence="3 4" key="1">
    <citation type="journal article" date="2019" name="Int. J. Syst. Evol. Microbiol.">
        <title>The Global Catalogue of Microorganisms (GCM) 10K type strain sequencing project: providing services to taxonomists for standard genome sequencing and annotation.</title>
        <authorList>
            <consortium name="The Broad Institute Genomics Platform"/>
            <consortium name="The Broad Institute Genome Sequencing Center for Infectious Disease"/>
            <person name="Wu L."/>
            <person name="Ma J."/>
        </authorList>
    </citation>
    <scope>NUCLEOTIDE SEQUENCE [LARGE SCALE GENOMIC DNA]</scope>
    <source>
        <strain evidence="3 4">JCM 15478</strain>
    </source>
</reference>
<organism evidence="3 4">
    <name type="scientific">Streptomyces albiaxialis</name>
    <dbReference type="NCBI Taxonomy" id="329523"/>
    <lineage>
        <taxon>Bacteria</taxon>
        <taxon>Bacillati</taxon>
        <taxon>Actinomycetota</taxon>
        <taxon>Actinomycetes</taxon>
        <taxon>Kitasatosporales</taxon>
        <taxon>Streptomycetaceae</taxon>
        <taxon>Streptomyces</taxon>
    </lineage>
</organism>
<name>A0ABN2WC40_9ACTN</name>
<protein>
    <submittedName>
        <fullName evidence="3">TIGR03936 family radical SAM-associated protein</fullName>
    </submittedName>
</protein>
<feature type="region of interest" description="Disordered" evidence="1">
    <location>
        <begin position="227"/>
        <end position="266"/>
    </location>
</feature>
<evidence type="ECO:0000313" key="3">
    <source>
        <dbReference type="EMBL" id="GAA2089051.1"/>
    </source>
</evidence>
<dbReference type="NCBIfam" id="TIGR03936">
    <property type="entry name" value="sam_1_link_chp"/>
    <property type="match status" value="1"/>
</dbReference>
<proteinExistence type="predicted"/>
<sequence>MQRVRLRYTKRGRLRFTSHRDFQRAFERALRRAEVPMAYSAGFTPHPKVSYANAAPTGTGSEAEYLEIALTRHRDPEELRALLDACMPTGLDITDAVEAGTSDFTDRLQASEWELRLDGVTPEEARAAVGTFLAAETVEVQRQTKKGLRTFDARAAVTSLEPAEEAVDGTSATRGDRPGGAPCAILRLVVRHLTPAVRPDDVLSGLRAAAGLAPPVPAAVTRLAQGPLDEETGTVTDPLAPDRDALSGPTGSGDLSSAATVRGGSA</sequence>
<keyword evidence="4" id="KW-1185">Reference proteome</keyword>
<dbReference type="InterPro" id="IPR018768">
    <property type="entry name" value="DUF2344"/>
</dbReference>
<dbReference type="Pfam" id="PF10105">
    <property type="entry name" value="DUF2344"/>
    <property type="match status" value="1"/>
</dbReference>
<accession>A0ABN2WC40</accession>
<comment type="caution">
    <text evidence="3">The sequence shown here is derived from an EMBL/GenBank/DDBJ whole genome shotgun (WGS) entry which is preliminary data.</text>
</comment>
<dbReference type="EMBL" id="BAAAPE010000013">
    <property type="protein sequence ID" value="GAA2089051.1"/>
    <property type="molecule type" value="Genomic_DNA"/>
</dbReference>